<dbReference type="Proteomes" id="UP000028990">
    <property type="component" value="Unassembled WGS sequence"/>
</dbReference>
<reference evidence="3 4" key="1">
    <citation type="submission" date="2013-11" db="EMBL/GenBank/DDBJ databases">
        <title>The Damaraland mole rat (Fukomys damarensis) genome and evolution of African mole rats.</title>
        <authorList>
            <person name="Gladyshev V.N."/>
            <person name="Fang X."/>
        </authorList>
    </citation>
    <scope>NUCLEOTIDE SEQUENCE [LARGE SCALE GENOMIC DNA]</scope>
    <source>
        <tissue evidence="3">Liver</tissue>
    </source>
</reference>
<dbReference type="SUPFAM" id="SSF49265">
    <property type="entry name" value="Fibronectin type III"/>
    <property type="match status" value="1"/>
</dbReference>
<protein>
    <submittedName>
        <fullName evidence="3">Receptor-type tyrosine-protein phosphatase S</fullName>
    </submittedName>
</protein>
<dbReference type="PROSITE" id="PS50853">
    <property type="entry name" value="FN3"/>
    <property type="match status" value="1"/>
</dbReference>
<proteinExistence type="predicted"/>
<feature type="compositionally biased region" description="Polar residues" evidence="1">
    <location>
        <begin position="75"/>
        <end position="84"/>
    </location>
</feature>
<dbReference type="EMBL" id="KN122676">
    <property type="protein sequence ID" value="KFO28816.1"/>
    <property type="molecule type" value="Genomic_DNA"/>
</dbReference>
<keyword evidence="4" id="KW-1185">Reference proteome</keyword>
<gene>
    <name evidence="3" type="ORF">H920_09758</name>
</gene>
<feature type="region of interest" description="Disordered" evidence="1">
    <location>
        <begin position="73"/>
        <end position="96"/>
    </location>
</feature>
<dbReference type="InterPro" id="IPR013783">
    <property type="entry name" value="Ig-like_fold"/>
</dbReference>
<feature type="region of interest" description="Disordered" evidence="1">
    <location>
        <begin position="162"/>
        <end position="184"/>
    </location>
</feature>
<dbReference type="Gene3D" id="2.60.40.10">
    <property type="entry name" value="Immunoglobulins"/>
    <property type="match status" value="2"/>
</dbReference>
<dbReference type="AlphaFoldDB" id="A0A091E179"/>
<feature type="compositionally biased region" description="Low complexity" evidence="1">
    <location>
        <begin position="168"/>
        <end position="179"/>
    </location>
</feature>
<accession>A0A091E179</accession>
<evidence type="ECO:0000259" key="2">
    <source>
        <dbReference type="PROSITE" id="PS50853"/>
    </source>
</evidence>
<dbReference type="CDD" id="cd00063">
    <property type="entry name" value="FN3"/>
    <property type="match status" value="2"/>
</dbReference>
<keyword evidence="3" id="KW-0675">Receptor</keyword>
<dbReference type="InterPro" id="IPR003961">
    <property type="entry name" value="FN3_dom"/>
</dbReference>
<dbReference type="InterPro" id="IPR036116">
    <property type="entry name" value="FN3_sf"/>
</dbReference>
<sequence>MEPEHPVGNWQKHNVDDSLLTTVGSLLEDETYTVRVLAFTSVGDGPLSDPIQVKTQQGVPGQPMNLRAEAKSETSIRLSWSPPRQESVIKRPQGAREVVVTAAPTEDTTEPSSWPGAVAPETLDLGTRSLVAGDGVVGTRADASAVHRDDCQGLDGLPGADILGYTDSAAPGSAPPTSSQHGQELRSALLRIGL</sequence>
<evidence type="ECO:0000256" key="1">
    <source>
        <dbReference type="SAM" id="MobiDB-lite"/>
    </source>
</evidence>
<name>A0A091E179_FUKDA</name>
<evidence type="ECO:0000313" key="4">
    <source>
        <dbReference type="Proteomes" id="UP000028990"/>
    </source>
</evidence>
<evidence type="ECO:0000313" key="3">
    <source>
        <dbReference type="EMBL" id="KFO28816.1"/>
    </source>
</evidence>
<organism evidence="3 4">
    <name type="scientific">Fukomys damarensis</name>
    <name type="common">Damaraland mole rat</name>
    <name type="synonym">Cryptomys damarensis</name>
    <dbReference type="NCBI Taxonomy" id="885580"/>
    <lineage>
        <taxon>Eukaryota</taxon>
        <taxon>Metazoa</taxon>
        <taxon>Chordata</taxon>
        <taxon>Craniata</taxon>
        <taxon>Vertebrata</taxon>
        <taxon>Euteleostomi</taxon>
        <taxon>Mammalia</taxon>
        <taxon>Eutheria</taxon>
        <taxon>Euarchontoglires</taxon>
        <taxon>Glires</taxon>
        <taxon>Rodentia</taxon>
        <taxon>Hystricomorpha</taxon>
        <taxon>Bathyergidae</taxon>
        <taxon>Fukomys</taxon>
    </lineage>
</organism>
<feature type="domain" description="Fibronectin type-III" evidence="2">
    <location>
        <begin position="1"/>
        <end position="58"/>
    </location>
</feature>